<feature type="non-terminal residue" evidence="3">
    <location>
        <position position="1"/>
    </location>
</feature>
<dbReference type="InterPro" id="IPR006644">
    <property type="entry name" value="Cadg"/>
</dbReference>
<reference evidence="3 4" key="1">
    <citation type="journal article" date="2023" name="J. Phycol.">
        <title>Chrysosporum ovalisporum is synonymous with the true-branching cyanobacterium Umezakia natans (Nostocales/Aphanizomenonaceae).</title>
        <authorList>
            <person name="McGregor G.B."/>
            <person name="Sendall B.C."/>
            <person name="Niiyama Y."/>
            <person name="Tuji A."/>
            <person name="Willis A."/>
        </authorList>
    </citation>
    <scope>NUCLEOTIDE SEQUENCE [LARGE SCALE GENOMIC DNA]</scope>
    <source>
        <strain evidence="3 4">CS-531</strain>
    </source>
</reference>
<dbReference type="Pfam" id="PF00657">
    <property type="entry name" value="Lipase_GDSL"/>
    <property type="match status" value="1"/>
</dbReference>
<dbReference type="Gene3D" id="1.10.1330.10">
    <property type="entry name" value="Dockerin domain"/>
    <property type="match status" value="1"/>
</dbReference>
<protein>
    <submittedName>
        <fullName evidence="3">SGNH/GDSL hydrolase family protein</fullName>
    </submittedName>
</protein>
<dbReference type="InterPro" id="IPR015919">
    <property type="entry name" value="Cadherin-like_sf"/>
</dbReference>
<dbReference type="InterPro" id="IPR018247">
    <property type="entry name" value="EF_Hand_1_Ca_BS"/>
</dbReference>
<dbReference type="Pfam" id="PF05345">
    <property type="entry name" value="He_PIG"/>
    <property type="match status" value="1"/>
</dbReference>
<dbReference type="SMART" id="SM00736">
    <property type="entry name" value="CADG"/>
    <property type="match status" value="1"/>
</dbReference>
<dbReference type="GO" id="GO:0016787">
    <property type="term" value="F:hydrolase activity"/>
    <property type="evidence" value="ECO:0007669"/>
    <property type="project" value="UniProtKB-KW"/>
</dbReference>
<evidence type="ECO:0000313" key="4">
    <source>
        <dbReference type="Proteomes" id="UP001159386"/>
    </source>
</evidence>
<gene>
    <name evidence="3" type="ORF">NWP22_08485</name>
</gene>
<sequence length="580" mass="62491">IWDDSDRYVSDFWAGNSPLAIDGSYSLTGNIFIPYDVAAGNYHLLVVTNPDNYYYNRQYETDETNNTFTANITIGGTSNDTPTLVNPIDDITTLEDESFNFTFPESTFNDIDVINPFKNLVIFGDSLSDTGKLYTATGNLFPPSPNYQGRFSNGLIWVDYFADELEFTTGTVKNFAFGGATTSEFSSNPLLPIPIPGLLTQVEEFIDLTATNPIGADGLYVIWAGANDFLSTPADVNQAITDAVNNISSAIGMLAQSGAEEILVANLPDLGFLPGLRNTPNAPVATAITTGFNTALSAALNNLAPSLNVNLSLIDNFALLQEDNSVLQEYGLTNYTTPLSNIIETLSADEYFFWDDRHPTTKAHQFIAENLRNQLLNQQVIPDFITYSARLENGAPLPSWLTFNPVTRTFSGTPGNEDVGTFDITVTATDTAGTSVGDTFALTVVDLLNPADIDGNGRVTGADLLFIDQYLLLRNNPNVDAILQTSFNLFSTETVGATNTTGAALRSAIANGVNNLAFDVDGNGQVTGGDIFLIRQGLLLKNNPNVNAILETTFNLFTSELTGPRNTGAEINAFTSGLLG</sequence>
<feature type="domain" description="Dystroglycan-type cadherin-like" evidence="2">
    <location>
        <begin position="366"/>
        <end position="451"/>
    </location>
</feature>
<dbReference type="EMBL" id="JANQDF010000083">
    <property type="protein sequence ID" value="MDH6105900.1"/>
    <property type="molecule type" value="Genomic_DNA"/>
</dbReference>
<dbReference type="PROSITE" id="PS01098">
    <property type="entry name" value="LIPASE_GDSL_SER"/>
    <property type="match status" value="1"/>
</dbReference>
<dbReference type="Gene3D" id="3.40.50.1110">
    <property type="entry name" value="SGNH hydrolase"/>
    <property type="match status" value="1"/>
</dbReference>
<evidence type="ECO:0000256" key="1">
    <source>
        <dbReference type="ARBA" id="ARBA00022729"/>
    </source>
</evidence>
<dbReference type="RefSeq" id="WP_280801730.1">
    <property type="nucleotide sequence ID" value="NZ_JANQDF010000083.1"/>
</dbReference>
<dbReference type="InterPro" id="IPR008265">
    <property type="entry name" value="Lipase_GDSL_AS"/>
</dbReference>
<dbReference type="PANTHER" id="PTHR45642">
    <property type="entry name" value="GDSL ESTERASE/LIPASE EXL3"/>
    <property type="match status" value="1"/>
</dbReference>
<dbReference type="InterPro" id="IPR001087">
    <property type="entry name" value="GDSL"/>
</dbReference>
<evidence type="ECO:0000259" key="2">
    <source>
        <dbReference type="SMART" id="SM00736"/>
    </source>
</evidence>
<accession>A0ABT6KDG5</accession>
<keyword evidence="4" id="KW-1185">Reference proteome</keyword>
<dbReference type="PANTHER" id="PTHR45642:SF139">
    <property type="entry name" value="SGNH HYDROLASE-TYPE ESTERASE DOMAIN-CONTAINING PROTEIN"/>
    <property type="match status" value="1"/>
</dbReference>
<name>A0ABT6KDG5_9CYAN</name>
<dbReference type="InterPro" id="IPR050592">
    <property type="entry name" value="GDSL_lipolytic_enzyme"/>
</dbReference>
<dbReference type="SUPFAM" id="SSF52266">
    <property type="entry name" value="SGNH hydrolase"/>
    <property type="match status" value="1"/>
</dbReference>
<dbReference type="InterPro" id="IPR013783">
    <property type="entry name" value="Ig-like_fold"/>
</dbReference>
<keyword evidence="3" id="KW-0378">Hydrolase</keyword>
<dbReference type="Proteomes" id="UP001159386">
    <property type="component" value="Unassembled WGS sequence"/>
</dbReference>
<organism evidence="3 4">
    <name type="scientific">Anabaenopsis tanganyikae CS-531</name>
    <dbReference type="NCBI Taxonomy" id="2785304"/>
    <lineage>
        <taxon>Bacteria</taxon>
        <taxon>Bacillati</taxon>
        <taxon>Cyanobacteriota</taxon>
        <taxon>Cyanophyceae</taxon>
        <taxon>Nostocales</taxon>
        <taxon>Nodulariaceae</taxon>
        <taxon>Anabaenopsis</taxon>
        <taxon>Anabaenopsis tanganyikae</taxon>
    </lineage>
</organism>
<evidence type="ECO:0000313" key="3">
    <source>
        <dbReference type="EMBL" id="MDH6105900.1"/>
    </source>
</evidence>
<dbReference type="InterPro" id="IPR036439">
    <property type="entry name" value="Dockerin_dom_sf"/>
</dbReference>
<dbReference type="InterPro" id="IPR036514">
    <property type="entry name" value="SGNH_hydro_sf"/>
</dbReference>
<comment type="caution">
    <text evidence="3">The sequence shown here is derived from an EMBL/GenBank/DDBJ whole genome shotgun (WGS) entry which is preliminary data.</text>
</comment>
<proteinExistence type="predicted"/>
<dbReference type="CDD" id="cd01846">
    <property type="entry name" value="fatty_acyltransferase_like"/>
    <property type="match status" value="1"/>
</dbReference>
<dbReference type="PROSITE" id="PS00018">
    <property type="entry name" value="EF_HAND_1"/>
    <property type="match status" value="2"/>
</dbReference>
<keyword evidence="1" id="KW-0732">Signal</keyword>
<dbReference type="Gene3D" id="2.60.40.10">
    <property type="entry name" value="Immunoglobulins"/>
    <property type="match status" value="1"/>
</dbReference>
<dbReference type="SUPFAM" id="SSF49313">
    <property type="entry name" value="Cadherin-like"/>
    <property type="match status" value="1"/>
</dbReference>